<feature type="transmembrane region" description="Helical" evidence="1">
    <location>
        <begin position="49"/>
        <end position="70"/>
    </location>
</feature>
<dbReference type="GO" id="GO:0008270">
    <property type="term" value="F:zinc ion binding"/>
    <property type="evidence" value="ECO:0007669"/>
    <property type="project" value="UniProtKB-KW"/>
</dbReference>
<dbReference type="AlphaFoldDB" id="A0A6A6TGB8"/>
<evidence type="ECO:0000256" key="1">
    <source>
        <dbReference type="RuleBase" id="RU367073"/>
    </source>
</evidence>
<keyword evidence="1" id="KW-0812">Transmembrane</keyword>
<evidence type="ECO:0000259" key="3">
    <source>
        <dbReference type="Pfam" id="PF10058"/>
    </source>
</evidence>
<keyword evidence="1" id="KW-0256">Endoplasmic reticulum</keyword>
<keyword evidence="1" id="KW-1133">Transmembrane helix</keyword>
<protein>
    <recommendedName>
        <fullName evidence="1">Endoplasmic reticulum junction formation protein lunapark</fullName>
    </recommendedName>
</protein>
<dbReference type="InterPro" id="IPR019273">
    <property type="entry name" value="Lunapark_Znf"/>
</dbReference>
<evidence type="ECO:0000256" key="2">
    <source>
        <dbReference type="SAM" id="MobiDB-lite"/>
    </source>
</evidence>
<keyword evidence="5" id="KW-1185">Reference proteome</keyword>
<sequence length="391" mass="42359">MVSLWPFKQSSEDAASFEKALSSLSAKISKTAARNDVLRQRSRRVRVMWTLYAGFAYILAALLLTLVTGWRNWGSIEIAIMSGGPPLIYGVRTTLTTYYEYRISNTQKYLDGLNKERDATIERLKAATKYNSTQQLLEKYGSSPKQKASPSPASRRKSQGPQQPAPPQGPRTGIAPPPTANIQRPTNQSPSTPQRPPSAAASPQGPSPSHALPPPEAPGAEFAPNAFGPPDLTRQYSSADAATFTQTHWYDRIMDALLGEDETQPKNRLALICTECRLVNGQAPPGTRSLDDVGRWRCGGCGAWNGKEKVKEDVVAGLVKDWEAERKARGKEVSASTDGGVDSDNRETEDDAGIVAGTDESSGVDVAEESTEEAQPPSKSTRSKSKVKGKK</sequence>
<keyword evidence="1" id="KW-0472">Membrane</keyword>
<feature type="compositionally biased region" description="Pro residues" evidence="2">
    <location>
        <begin position="163"/>
        <end position="179"/>
    </location>
</feature>
<evidence type="ECO:0000313" key="4">
    <source>
        <dbReference type="EMBL" id="KAF2658008.1"/>
    </source>
</evidence>
<comment type="subcellular location">
    <subcellularLocation>
        <location evidence="1">Endoplasmic reticulum membrane</location>
        <topology evidence="1">Multi-pass membrane protein</topology>
    </subcellularLocation>
</comment>
<dbReference type="OrthoDB" id="1725934at2759"/>
<comment type="caution">
    <text evidence="1">Lacks conserved residue(s) required for the propagation of feature annotation.</text>
</comment>
<dbReference type="GO" id="GO:0098826">
    <property type="term" value="C:endoplasmic reticulum tubular network membrane"/>
    <property type="evidence" value="ECO:0007669"/>
    <property type="project" value="UniProtKB-UniRule"/>
</dbReference>
<keyword evidence="1" id="KW-0863">Zinc-finger</keyword>
<comment type="similarity">
    <text evidence="1">Belongs to the lunapark family.</text>
</comment>
<dbReference type="InterPro" id="IPR040115">
    <property type="entry name" value="Lnp"/>
</dbReference>
<keyword evidence="1" id="KW-0862">Zinc</keyword>
<gene>
    <name evidence="4" type="ORF">K491DRAFT_690561</name>
</gene>
<feature type="compositionally biased region" description="Low complexity" evidence="2">
    <location>
        <begin position="142"/>
        <end position="153"/>
    </location>
</feature>
<feature type="compositionally biased region" description="Low complexity" evidence="2">
    <location>
        <begin position="188"/>
        <end position="209"/>
    </location>
</feature>
<comment type="function">
    <text evidence="1">Plays a role in determining ER morphology.</text>
</comment>
<organism evidence="4 5">
    <name type="scientific">Lophiostoma macrostomum CBS 122681</name>
    <dbReference type="NCBI Taxonomy" id="1314788"/>
    <lineage>
        <taxon>Eukaryota</taxon>
        <taxon>Fungi</taxon>
        <taxon>Dikarya</taxon>
        <taxon>Ascomycota</taxon>
        <taxon>Pezizomycotina</taxon>
        <taxon>Dothideomycetes</taxon>
        <taxon>Pleosporomycetidae</taxon>
        <taxon>Pleosporales</taxon>
        <taxon>Lophiostomataceae</taxon>
        <taxon>Lophiostoma</taxon>
    </lineage>
</organism>
<dbReference type="EMBL" id="MU004319">
    <property type="protein sequence ID" value="KAF2658008.1"/>
    <property type="molecule type" value="Genomic_DNA"/>
</dbReference>
<feature type="compositionally biased region" description="Basic and acidic residues" evidence="2">
    <location>
        <begin position="322"/>
        <end position="332"/>
    </location>
</feature>
<evidence type="ECO:0000313" key="5">
    <source>
        <dbReference type="Proteomes" id="UP000799324"/>
    </source>
</evidence>
<comment type="domain">
    <text evidence="1">The C4-type zinc finger motif is necessary both for its ER three-way tubular junction localization and formation.</text>
</comment>
<dbReference type="GO" id="GO:1903373">
    <property type="term" value="P:positive regulation of endoplasmic reticulum tubular network organization"/>
    <property type="evidence" value="ECO:0007669"/>
    <property type="project" value="UniProtKB-UniRule"/>
</dbReference>
<feature type="region of interest" description="Disordered" evidence="2">
    <location>
        <begin position="322"/>
        <end position="391"/>
    </location>
</feature>
<reference evidence="4" key="1">
    <citation type="journal article" date="2020" name="Stud. Mycol.">
        <title>101 Dothideomycetes genomes: a test case for predicting lifestyles and emergence of pathogens.</title>
        <authorList>
            <person name="Haridas S."/>
            <person name="Albert R."/>
            <person name="Binder M."/>
            <person name="Bloem J."/>
            <person name="Labutti K."/>
            <person name="Salamov A."/>
            <person name="Andreopoulos B."/>
            <person name="Baker S."/>
            <person name="Barry K."/>
            <person name="Bills G."/>
            <person name="Bluhm B."/>
            <person name="Cannon C."/>
            <person name="Castanera R."/>
            <person name="Culley D."/>
            <person name="Daum C."/>
            <person name="Ezra D."/>
            <person name="Gonzalez J."/>
            <person name="Henrissat B."/>
            <person name="Kuo A."/>
            <person name="Liang C."/>
            <person name="Lipzen A."/>
            <person name="Lutzoni F."/>
            <person name="Magnuson J."/>
            <person name="Mondo S."/>
            <person name="Nolan M."/>
            <person name="Ohm R."/>
            <person name="Pangilinan J."/>
            <person name="Park H.-J."/>
            <person name="Ramirez L."/>
            <person name="Alfaro M."/>
            <person name="Sun H."/>
            <person name="Tritt A."/>
            <person name="Yoshinaga Y."/>
            <person name="Zwiers L.-H."/>
            <person name="Turgeon B."/>
            <person name="Goodwin S."/>
            <person name="Spatafora J."/>
            <person name="Crous P."/>
            <person name="Grigoriev I."/>
        </authorList>
    </citation>
    <scope>NUCLEOTIDE SEQUENCE</scope>
    <source>
        <strain evidence="4">CBS 122681</strain>
    </source>
</reference>
<keyword evidence="1" id="KW-0479">Metal-binding</keyword>
<dbReference type="Proteomes" id="UP000799324">
    <property type="component" value="Unassembled WGS sequence"/>
</dbReference>
<feature type="region of interest" description="Disordered" evidence="2">
    <location>
        <begin position="140"/>
        <end position="232"/>
    </location>
</feature>
<dbReference type="GO" id="GO:0071788">
    <property type="term" value="P:endoplasmic reticulum tubular network maintenance"/>
    <property type="evidence" value="ECO:0007669"/>
    <property type="project" value="UniProtKB-UniRule"/>
</dbReference>
<feature type="compositionally biased region" description="Low complexity" evidence="2">
    <location>
        <begin position="218"/>
        <end position="230"/>
    </location>
</feature>
<feature type="compositionally biased region" description="Basic residues" evidence="2">
    <location>
        <begin position="381"/>
        <end position="391"/>
    </location>
</feature>
<accession>A0A6A6TGB8</accession>
<feature type="domain" description="Lunapark zinc ribbon" evidence="3">
    <location>
        <begin position="249"/>
        <end position="305"/>
    </location>
</feature>
<proteinExistence type="inferred from homology"/>
<name>A0A6A6TGB8_9PLEO</name>
<dbReference type="PANTHER" id="PTHR22166:SF12">
    <property type="entry name" value="ENDOPLASMIC RETICULUM JUNCTION FORMATION PROTEIN LUNAPARK"/>
    <property type="match status" value="1"/>
</dbReference>
<dbReference type="PANTHER" id="PTHR22166">
    <property type="entry name" value="ENDOPLASMIC RETICULUM JUNCTION FORMATION PROTEIN LUNAPARK"/>
    <property type="match status" value="1"/>
</dbReference>
<dbReference type="Pfam" id="PF10058">
    <property type="entry name" value="Zn_ribbon_10"/>
    <property type="match status" value="1"/>
</dbReference>